<gene>
    <name evidence="6" type="ORF">CDAUBV1_LOCUS13992</name>
</gene>
<evidence type="ECO:0000256" key="4">
    <source>
        <dbReference type="SAM" id="Coils"/>
    </source>
</evidence>
<dbReference type="Proteomes" id="UP001497525">
    <property type="component" value="Unassembled WGS sequence"/>
</dbReference>
<dbReference type="PROSITE" id="PS51419">
    <property type="entry name" value="RAB"/>
    <property type="match status" value="1"/>
</dbReference>
<dbReference type="SMART" id="SM00176">
    <property type="entry name" value="RAN"/>
    <property type="match status" value="1"/>
</dbReference>
<dbReference type="Gene3D" id="3.40.50.300">
    <property type="entry name" value="P-loop containing nucleotide triphosphate hydrolases"/>
    <property type="match status" value="1"/>
</dbReference>
<feature type="coiled-coil region" evidence="4">
    <location>
        <begin position="50"/>
        <end position="99"/>
    </location>
</feature>
<comment type="caution">
    <text evidence="6">The sequence shown here is derived from an EMBL/GenBank/DDBJ whole genome shotgun (WGS) entry which is preliminary data.</text>
</comment>
<dbReference type="SMART" id="SM00173">
    <property type="entry name" value="RAS"/>
    <property type="match status" value="1"/>
</dbReference>
<evidence type="ECO:0008006" key="8">
    <source>
        <dbReference type="Google" id="ProtNLM"/>
    </source>
</evidence>
<accession>A0AAV2TVK6</accession>
<dbReference type="PANTHER" id="PTHR47977">
    <property type="entry name" value="RAS-RELATED PROTEIN RAB"/>
    <property type="match status" value="1"/>
</dbReference>
<feature type="coiled-coil region" evidence="4">
    <location>
        <begin position="125"/>
        <end position="209"/>
    </location>
</feature>
<keyword evidence="3" id="KW-0449">Lipoprotein</keyword>
<dbReference type="GO" id="GO:0005525">
    <property type="term" value="F:GTP binding"/>
    <property type="evidence" value="ECO:0007669"/>
    <property type="project" value="UniProtKB-KW"/>
</dbReference>
<dbReference type="PRINTS" id="PR00449">
    <property type="entry name" value="RASTRNSFRMNG"/>
</dbReference>
<evidence type="ECO:0000313" key="6">
    <source>
        <dbReference type="EMBL" id="CAL5138928.1"/>
    </source>
</evidence>
<keyword evidence="1" id="KW-0547">Nucleotide-binding</keyword>
<keyword evidence="2" id="KW-0342">GTP-binding</keyword>
<evidence type="ECO:0000313" key="7">
    <source>
        <dbReference type="Proteomes" id="UP001497525"/>
    </source>
</evidence>
<evidence type="ECO:0000256" key="5">
    <source>
        <dbReference type="SAM" id="MobiDB-lite"/>
    </source>
</evidence>
<dbReference type="SUPFAM" id="SSF52540">
    <property type="entry name" value="P-loop containing nucleoside triphosphate hydrolases"/>
    <property type="match status" value="1"/>
</dbReference>
<organism evidence="6 7">
    <name type="scientific">Calicophoron daubneyi</name>
    <name type="common">Rumen fluke</name>
    <name type="synonym">Paramphistomum daubneyi</name>
    <dbReference type="NCBI Taxonomy" id="300641"/>
    <lineage>
        <taxon>Eukaryota</taxon>
        <taxon>Metazoa</taxon>
        <taxon>Spiralia</taxon>
        <taxon>Lophotrochozoa</taxon>
        <taxon>Platyhelminthes</taxon>
        <taxon>Trematoda</taxon>
        <taxon>Digenea</taxon>
        <taxon>Plagiorchiida</taxon>
        <taxon>Pronocephalata</taxon>
        <taxon>Paramphistomoidea</taxon>
        <taxon>Paramphistomidae</taxon>
        <taxon>Calicophoron</taxon>
    </lineage>
</organism>
<dbReference type="InterPro" id="IPR001806">
    <property type="entry name" value="Small_GTPase"/>
</dbReference>
<dbReference type="InterPro" id="IPR005225">
    <property type="entry name" value="Small_GTP-bd"/>
</dbReference>
<dbReference type="InterPro" id="IPR050227">
    <property type="entry name" value="Rab"/>
</dbReference>
<dbReference type="PROSITE" id="PS51417">
    <property type="entry name" value="ARF"/>
    <property type="match status" value="1"/>
</dbReference>
<dbReference type="NCBIfam" id="TIGR00231">
    <property type="entry name" value="small_GTP"/>
    <property type="match status" value="1"/>
</dbReference>
<dbReference type="CDD" id="cd00154">
    <property type="entry name" value="Rab"/>
    <property type="match status" value="1"/>
</dbReference>
<proteinExistence type="predicted"/>
<dbReference type="SMART" id="SM00174">
    <property type="entry name" value="RHO"/>
    <property type="match status" value="1"/>
</dbReference>
<feature type="region of interest" description="Disordered" evidence="5">
    <location>
        <begin position="249"/>
        <end position="276"/>
    </location>
</feature>
<dbReference type="EMBL" id="CAXLJL010000556">
    <property type="protein sequence ID" value="CAL5138928.1"/>
    <property type="molecule type" value="Genomic_DNA"/>
</dbReference>
<dbReference type="FunFam" id="3.40.50.300:FF:001129">
    <property type="entry name" value="ras-related protein Rab-44 isoform X2"/>
    <property type="match status" value="1"/>
</dbReference>
<dbReference type="Pfam" id="PF00071">
    <property type="entry name" value="Ras"/>
    <property type="match status" value="1"/>
</dbReference>
<dbReference type="InterPro" id="IPR027417">
    <property type="entry name" value="P-loop_NTPase"/>
</dbReference>
<evidence type="ECO:0000256" key="2">
    <source>
        <dbReference type="ARBA" id="ARBA00023134"/>
    </source>
</evidence>
<evidence type="ECO:0000256" key="1">
    <source>
        <dbReference type="ARBA" id="ARBA00022741"/>
    </source>
</evidence>
<keyword evidence="4" id="KW-0175">Coiled coil</keyword>
<dbReference type="GO" id="GO:0003924">
    <property type="term" value="F:GTPase activity"/>
    <property type="evidence" value="ECO:0007669"/>
    <property type="project" value="InterPro"/>
</dbReference>
<dbReference type="PROSITE" id="PS51421">
    <property type="entry name" value="RAS"/>
    <property type="match status" value="1"/>
</dbReference>
<dbReference type="SMART" id="SM00177">
    <property type="entry name" value="ARF"/>
    <property type="match status" value="1"/>
</dbReference>
<reference evidence="6" key="1">
    <citation type="submission" date="2024-06" db="EMBL/GenBank/DDBJ databases">
        <authorList>
            <person name="Liu X."/>
            <person name="Lenzi L."/>
            <person name="Haldenby T S."/>
            <person name="Uol C."/>
        </authorList>
    </citation>
    <scope>NUCLEOTIDE SEQUENCE</scope>
</reference>
<evidence type="ECO:0000256" key="3">
    <source>
        <dbReference type="ARBA" id="ARBA00023288"/>
    </source>
</evidence>
<protein>
    <recommendedName>
        <fullName evidence="8">Ras and EF-hand domain-containing protein</fullName>
    </recommendedName>
</protein>
<name>A0AAV2TVK6_CALDB</name>
<dbReference type="SMART" id="SM00175">
    <property type="entry name" value="RAB"/>
    <property type="match status" value="1"/>
</dbReference>
<dbReference type="AlphaFoldDB" id="A0AAV2TVK6"/>
<sequence>MTYAEVGKIWKYLRKENPELRLEFEKLLCDIANDLKTAKEGCENVNTIIQKKLHEKEQNMILLMEELEQEMNLERERITEEAEAKRIQIKEELSSELAEKERITNDLIMRFEQVRSELNKQKEGRVSIQQEKDQLLLKNEALEERLAETQRALDECKQYIETLQNKAREERRSTAKAAAELNKTITLERESLIQQLEALRLMNRKLVDDREERRQRWLSSRGLRVNSASCEEIFSPPWTPVKCSMDSAETELASRKNSAEPLENKGNTNQHRKTTLADRRGSTMDKYFGRYFQPRNSGETDLQGISESTCDEVFKSPKNHNSVGSDDRAMDSSAVANQVLWSSSSSDGFEPLREVKYNIGPEIKRVYRVTFIGDSGVGKSSIIHKFVSGSFDPNINLTVAIDFCTKVVKFESIAVVLQLWDTAGQERFRGITRQYYRRADAVVIVFDVTNEHSFATIREWVHDINEHAEDGVILMILSNKQDKLSETAAGISEHEKAFDRLLSDYEAVGFKVSAKTGLNIQKAFQELSRLLVLKEDKQLEKGIHLTEGRKRKRWQCCT</sequence>